<proteinExistence type="predicted"/>
<evidence type="ECO:0000313" key="12">
    <source>
        <dbReference type="EMBL" id="KAG5842333.1"/>
    </source>
</evidence>
<evidence type="ECO:0000256" key="8">
    <source>
        <dbReference type="ARBA" id="ARBA00031765"/>
    </source>
</evidence>
<comment type="subcellular location">
    <subcellularLocation>
        <location evidence="1">Lysosome</location>
    </subcellularLocation>
</comment>
<keyword evidence="5" id="KW-0443">Lipid metabolism</keyword>
<gene>
    <name evidence="12" type="ORF">ANANG_G00176520</name>
</gene>
<dbReference type="EMBL" id="JAFIRN010000009">
    <property type="protein sequence ID" value="KAG5842333.1"/>
    <property type="molecule type" value="Genomic_DNA"/>
</dbReference>
<dbReference type="PANTHER" id="PTHR10030:SF2">
    <property type="entry name" value="TISSUE ALPHA-L-FUCOSIDASE"/>
    <property type="match status" value="1"/>
</dbReference>
<dbReference type="Pfam" id="PF16757">
    <property type="entry name" value="Fucosidase_C"/>
    <property type="match status" value="1"/>
</dbReference>
<keyword evidence="3" id="KW-0732">Signal</keyword>
<name>A0A9D3MB26_ANGAN</name>
<keyword evidence="13" id="KW-1185">Reference proteome</keyword>
<comment type="caution">
    <text evidence="12">The sequence shown here is derived from an EMBL/GenBank/DDBJ whole genome shotgun (WGS) entry which is preliminary data.</text>
</comment>
<dbReference type="GO" id="GO:0006004">
    <property type="term" value="P:fucose metabolic process"/>
    <property type="evidence" value="ECO:0007669"/>
    <property type="project" value="TreeGrafter"/>
</dbReference>
<keyword evidence="4" id="KW-0378">Hydrolase</keyword>
<accession>A0A9D3MB26</accession>
<dbReference type="InterPro" id="IPR013780">
    <property type="entry name" value="Glyco_hydro_b"/>
</dbReference>
<dbReference type="Proteomes" id="UP001044222">
    <property type="component" value="Chromosome 9"/>
</dbReference>
<dbReference type="InterPro" id="IPR057739">
    <property type="entry name" value="Glyco_hydro_29_N"/>
</dbReference>
<organism evidence="12 13">
    <name type="scientific">Anguilla anguilla</name>
    <name type="common">European freshwater eel</name>
    <name type="synonym">Muraena anguilla</name>
    <dbReference type="NCBI Taxonomy" id="7936"/>
    <lineage>
        <taxon>Eukaryota</taxon>
        <taxon>Metazoa</taxon>
        <taxon>Chordata</taxon>
        <taxon>Craniata</taxon>
        <taxon>Vertebrata</taxon>
        <taxon>Euteleostomi</taxon>
        <taxon>Actinopterygii</taxon>
        <taxon>Neopterygii</taxon>
        <taxon>Teleostei</taxon>
        <taxon>Anguilliformes</taxon>
        <taxon>Anguillidae</taxon>
        <taxon>Anguilla</taxon>
    </lineage>
</organism>
<evidence type="ECO:0000256" key="9">
    <source>
        <dbReference type="ARBA" id="ARBA00032971"/>
    </source>
</evidence>
<evidence type="ECO:0000256" key="1">
    <source>
        <dbReference type="ARBA" id="ARBA00004371"/>
    </source>
</evidence>
<evidence type="ECO:0000256" key="4">
    <source>
        <dbReference type="ARBA" id="ARBA00022801"/>
    </source>
</evidence>
<feature type="domain" description="Alpha-L-fucosidase C-terminal" evidence="11">
    <location>
        <begin position="106"/>
        <end position="187"/>
    </location>
</feature>
<dbReference type="Pfam" id="PF01120">
    <property type="entry name" value="Alpha_L_fucos"/>
    <property type="match status" value="1"/>
</dbReference>
<dbReference type="AlphaFoldDB" id="A0A9D3MB26"/>
<evidence type="ECO:0000256" key="6">
    <source>
        <dbReference type="ARBA" id="ARBA00023228"/>
    </source>
</evidence>
<dbReference type="InterPro" id="IPR031919">
    <property type="entry name" value="Fucosidase_C"/>
</dbReference>
<evidence type="ECO:0000256" key="2">
    <source>
        <dbReference type="ARBA" id="ARBA00014025"/>
    </source>
</evidence>
<evidence type="ECO:0000256" key="5">
    <source>
        <dbReference type="ARBA" id="ARBA00023098"/>
    </source>
</evidence>
<dbReference type="InterPro" id="IPR000933">
    <property type="entry name" value="Glyco_hydro_29"/>
</dbReference>
<feature type="domain" description="Glycoside hydrolase family 29 N-terminal" evidence="10">
    <location>
        <begin position="5"/>
        <end position="71"/>
    </location>
</feature>
<sequence>MPLPQDLVVTNDSWGAGCAGKHGGFYRNQEKFTWRQPPKHKWELLASVDTLSWGYRRNMRLNELRDLPSIIQRGRSRRCSRSAWGFGRLAEGQRGAVCASRPWRAQSENSTQTVWYTSKGSQVYAFLLVRPSESWLKLAEPITSPSTKVTLLGYSGQLSWSALQPSGLTVQLPLEPFVNGHGWTLRLDGVK</sequence>
<evidence type="ECO:0000259" key="11">
    <source>
        <dbReference type="Pfam" id="PF16757"/>
    </source>
</evidence>
<reference evidence="12" key="1">
    <citation type="submission" date="2021-01" db="EMBL/GenBank/DDBJ databases">
        <title>A chromosome-scale assembly of European eel, Anguilla anguilla.</title>
        <authorList>
            <person name="Henkel C."/>
            <person name="Jong-Raadsen S.A."/>
            <person name="Dufour S."/>
            <person name="Weltzien F.-A."/>
            <person name="Palstra A.P."/>
            <person name="Pelster B."/>
            <person name="Spaink H.P."/>
            <person name="Van Den Thillart G.E."/>
            <person name="Jansen H."/>
            <person name="Zahm M."/>
            <person name="Klopp C."/>
            <person name="Cedric C."/>
            <person name="Louis A."/>
            <person name="Berthelot C."/>
            <person name="Parey E."/>
            <person name="Roest Crollius H."/>
            <person name="Montfort J."/>
            <person name="Robinson-Rechavi M."/>
            <person name="Bucao C."/>
            <person name="Bouchez O."/>
            <person name="Gislard M."/>
            <person name="Lluch J."/>
            <person name="Milhes M."/>
            <person name="Lampietro C."/>
            <person name="Lopez Roques C."/>
            <person name="Donnadieu C."/>
            <person name="Braasch I."/>
            <person name="Desvignes T."/>
            <person name="Postlethwait J."/>
            <person name="Bobe J."/>
            <person name="Guiguen Y."/>
            <person name="Dirks R."/>
        </authorList>
    </citation>
    <scope>NUCLEOTIDE SEQUENCE</scope>
    <source>
        <strain evidence="12">Tag_6206</strain>
        <tissue evidence="12">Liver</tissue>
    </source>
</reference>
<evidence type="ECO:0000313" key="13">
    <source>
        <dbReference type="Proteomes" id="UP001044222"/>
    </source>
</evidence>
<evidence type="ECO:0000256" key="3">
    <source>
        <dbReference type="ARBA" id="ARBA00022729"/>
    </source>
</evidence>
<keyword evidence="6" id="KW-0458">Lysosome</keyword>
<evidence type="ECO:0000256" key="7">
    <source>
        <dbReference type="ARBA" id="ARBA00023295"/>
    </source>
</evidence>
<dbReference type="GO" id="GO:0016139">
    <property type="term" value="P:glycoside catabolic process"/>
    <property type="evidence" value="ECO:0007669"/>
    <property type="project" value="TreeGrafter"/>
</dbReference>
<keyword evidence="7" id="KW-0326">Glycosidase</keyword>
<dbReference type="GO" id="GO:0004560">
    <property type="term" value="F:alpha-L-fucosidase activity"/>
    <property type="evidence" value="ECO:0007669"/>
    <property type="project" value="InterPro"/>
</dbReference>
<protein>
    <recommendedName>
        <fullName evidence="2">Tissue alpha-L-fucosidase</fullName>
    </recommendedName>
    <alternativeName>
        <fullName evidence="8">Alpha-L-fucosidase I</fullName>
    </alternativeName>
    <alternativeName>
        <fullName evidence="9">Alpha-L-fucoside fucohydrolase 1</fullName>
    </alternativeName>
</protein>
<dbReference type="Gene3D" id="2.60.40.1180">
    <property type="entry name" value="Golgi alpha-mannosidase II"/>
    <property type="match status" value="1"/>
</dbReference>
<dbReference type="PANTHER" id="PTHR10030">
    <property type="entry name" value="ALPHA-L-FUCOSIDASE"/>
    <property type="match status" value="1"/>
</dbReference>
<evidence type="ECO:0000259" key="10">
    <source>
        <dbReference type="Pfam" id="PF01120"/>
    </source>
</evidence>
<dbReference type="GO" id="GO:0005764">
    <property type="term" value="C:lysosome"/>
    <property type="evidence" value="ECO:0007669"/>
    <property type="project" value="UniProtKB-SubCell"/>
</dbReference>
<dbReference type="GO" id="GO:0006629">
    <property type="term" value="P:lipid metabolic process"/>
    <property type="evidence" value="ECO:0007669"/>
    <property type="project" value="UniProtKB-KW"/>
</dbReference>